<sequence>MAGNYACIRMRGEEAEILGVGEALDLSRLHEALPKRVREAAPLVYTRLNVARATRTAEHEDLLAAHGPVKLRERA</sequence>
<evidence type="ECO:0000313" key="2">
    <source>
        <dbReference type="Proteomes" id="UP000249254"/>
    </source>
</evidence>
<proteinExistence type="predicted"/>
<comment type="caution">
    <text evidence="1">The sequence shown here is derived from an EMBL/GenBank/DDBJ whole genome shotgun (WGS) entry which is preliminary data.</text>
</comment>
<evidence type="ECO:0000313" key="1">
    <source>
        <dbReference type="EMBL" id="RAK51153.1"/>
    </source>
</evidence>
<dbReference type="Proteomes" id="UP000249254">
    <property type="component" value="Unassembled WGS sequence"/>
</dbReference>
<name>A0A328A908_9CAUL</name>
<reference evidence="2" key="1">
    <citation type="submission" date="2018-05" db="EMBL/GenBank/DDBJ databases">
        <authorList>
            <person name="Li X."/>
        </authorList>
    </citation>
    <scope>NUCLEOTIDE SEQUENCE [LARGE SCALE GENOMIC DNA]</scope>
    <source>
        <strain evidence="2">LX32</strain>
    </source>
</reference>
<accession>A0A328A908</accession>
<protein>
    <submittedName>
        <fullName evidence="1">Uncharacterized protein</fullName>
    </submittedName>
</protein>
<keyword evidence="2" id="KW-1185">Reference proteome</keyword>
<gene>
    <name evidence="1" type="ORF">DJ017_19525</name>
</gene>
<dbReference type="EMBL" id="QFYQ01000003">
    <property type="protein sequence ID" value="RAK51153.1"/>
    <property type="molecule type" value="Genomic_DNA"/>
</dbReference>
<organism evidence="1 2">
    <name type="scientific">Phenylobacterium soli</name>
    <dbReference type="NCBI Taxonomy" id="2170551"/>
    <lineage>
        <taxon>Bacteria</taxon>
        <taxon>Pseudomonadati</taxon>
        <taxon>Pseudomonadota</taxon>
        <taxon>Alphaproteobacteria</taxon>
        <taxon>Caulobacterales</taxon>
        <taxon>Caulobacteraceae</taxon>
        <taxon>Phenylobacterium</taxon>
    </lineage>
</organism>
<dbReference type="AlphaFoldDB" id="A0A328A908"/>